<keyword evidence="4" id="KW-1185">Reference proteome</keyword>
<evidence type="ECO:0000313" key="4">
    <source>
        <dbReference type="Proteomes" id="UP001163823"/>
    </source>
</evidence>
<dbReference type="GO" id="GO:0034063">
    <property type="term" value="P:stress granule assembly"/>
    <property type="evidence" value="ECO:0007669"/>
    <property type="project" value="TreeGrafter"/>
</dbReference>
<protein>
    <submittedName>
        <fullName evidence="3">Polyadenylate-binding protein-interacting protein 4-like</fullName>
    </submittedName>
</protein>
<organism evidence="3 4">
    <name type="scientific">Quillaja saponaria</name>
    <name type="common">Soap bark tree</name>
    <dbReference type="NCBI Taxonomy" id="32244"/>
    <lineage>
        <taxon>Eukaryota</taxon>
        <taxon>Viridiplantae</taxon>
        <taxon>Streptophyta</taxon>
        <taxon>Embryophyta</taxon>
        <taxon>Tracheophyta</taxon>
        <taxon>Spermatophyta</taxon>
        <taxon>Magnoliopsida</taxon>
        <taxon>eudicotyledons</taxon>
        <taxon>Gunneridae</taxon>
        <taxon>Pentapetalae</taxon>
        <taxon>rosids</taxon>
        <taxon>fabids</taxon>
        <taxon>Fabales</taxon>
        <taxon>Quillajaceae</taxon>
        <taxon>Quillaja</taxon>
    </lineage>
</organism>
<feature type="compositionally biased region" description="Basic and acidic residues" evidence="1">
    <location>
        <begin position="211"/>
        <end position="225"/>
    </location>
</feature>
<dbReference type="GO" id="GO:0010494">
    <property type="term" value="C:cytoplasmic stress granule"/>
    <property type="evidence" value="ECO:0007669"/>
    <property type="project" value="TreeGrafter"/>
</dbReference>
<dbReference type="AlphaFoldDB" id="A0AAD7LT48"/>
<dbReference type="InterPro" id="IPR045117">
    <property type="entry name" value="ATXN2-like"/>
</dbReference>
<dbReference type="InterPro" id="IPR025852">
    <property type="entry name" value="SM_dom_ATX"/>
</dbReference>
<proteinExistence type="predicted"/>
<evidence type="ECO:0000313" key="3">
    <source>
        <dbReference type="EMBL" id="KAJ7963834.1"/>
    </source>
</evidence>
<dbReference type="EMBL" id="JARAOO010000006">
    <property type="protein sequence ID" value="KAJ7963834.1"/>
    <property type="molecule type" value="Genomic_DNA"/>
</dbReference>
<comment type="caution">
    <text evidence="3">The sequence shown here is derived from an EMBL/GenBank/DDBJ whole genome shotgun (WGS) entry which is preliminary data.</text>
</comment>
<accession>A0AAD7LT48</accession>
<dbReference type="PANTHER" id="PTHR12854:SF12">
    <property type="entry name" value="POLYADENYLATE-BINDING PROTEIN INTERACTING PROTEIN"/>
    <property type="match status" value="1"/>
</dbReference>
<evidence type="ECO:0000259" key="2">
    <source>
        <dbReference type="Pfam" id="PF14438"/>
    </source>
</evidence>
<dbReference type="Proteomes" id="UP001163823">
    <property type="component" value="Chromosome 6"/>
</dbReference>
<dbReference type="PANTHER" id="PTHR12854">
    <property type="entry name" value="ATAXIN 2-RELATED"/>
    <property type="match status" value="1"/>
</dbReference>
<reference evidence="3" key="1">
    <citation type="journal article" date="2023" name="Science">
        <title>Elucidation of the pathway for biosynthesis of saponin adjuvants from the soapbark tree.</title>
        <authorList>
            <person name="Reed J."/>
            <person name="Orme A."/>
            <person name="El-Demerdash A."/>
            <person name="Owen C."/>
            <person name="Martin L.B.B."/>
            <person name="Misra R.C."/>
            <person name="Kikuchi S."/>
            <person name="Rejzek M."/>
            <person name="Martin A.C."/>
            <person name="Harkess A."/>
            <person name="Leebens-Mack J."/>
            <person name="Louveau T."/>
            <person name="Stephenson M.J."/>
            <person name="Osbourn A."/>
        </authorList>
    </citation>
    <scope>NUCLEOTIDE SEQUENCE</scope>
    <source>
        <strain evidence="3">S10</strain>
    </source>
</reference>
<dbReference type="Pfam" id="PF14438">
    <property type="entry name" value="SM-ATX"/>
    <property type="match status" value="1"/>
</dbReference>
<gene>
    <name evidence="3" type="ORF">O6P43_013730</name>
</gene>
<sequence>MGCNNRDVFSEDDASSSSLSEALLFATMCIIGLPVDVHVKNGSIYSGIFHTASVEKDYGIILKKARMTKKGKGDANVSKGAVIDTLVILSGDLVQVVAKGVMFPADGVGGNMAGDDTEIIVGTVPHADSLISEDEKSTKPLKVKTWTNQTSRSLALTGNGFTTKIVGNEDEKRELQLNQIGNVQEIEHEKRNGIHFAKIGEASDSSTNERQAGDDGSKGGNDDGKETFACVREETANEFHSSSSTYTHLCQVEPVNGGQTTVMSKLSVNGSLCNSAPVPVTLDYQCSKRSTAAYSSDAVPSSMSAITTSAADVISGPCRNSSATSIEISAPQRSESTRSAKEFKLNPGAKIFSPSFANPVSASPPVPTVSNMTYMANNSPVLPVAAAQPEVGINSFISRPSVPVKYTQYGNMTAGNGGSGSQFSQSIVGHMGHRTQPLRYAAQYNTVLAEPAYVQQNSPAVMVGRLGQFVYVHPVSHDAFQGTAAVSPMAPRPMLTPNHVQFPKQQATNAAAQAMQFCVPQSLITSGQQQFTVPNHIPLLQPSFPANRPIPIPGTNGFYSTKFS</sequence>
<feature type="region of interest" description="Disordered" evidence="1">
    <location>
        <begin position="198"/>
        <end position="225"/>
    </location>
</feature>
<dbReference type="GO" id="GO:0003729">
    <property type="term" value="F:mRNA binding"/>
    <property type="evidence" value="ECO:0007669"/>
    <property type="project" value="TreeGrafter"/>
</dbReference>
<feature type="domain" description="Ataxin 2 SM" evidence="2">
    <location>
        <begin position="21"/>
        <end position="99"/>
    </location>
</feature>
<evidence type="ECO:0000256" key="1">
    <source>
        <dbReference type="SAM" id="MobiDB-lite"/>
    </source>
</evidence>
<name>A0AAD7LT48_QUISA</name>